<sequence length="136" mass="14066">MIIMVAMDDSGFARAALDQALKMAAAVKAEVVAVSVVPHLGLVEGMQDSMIARLESEAASLMEEAASAGSKQGVTVKTRVASGVSPADSIIDVAREIKADLIVVGHRGKSNLEKFLIGSVTNALVTYAPCSVLVVK</sequence>
<dbReference type="InterPro" id="IPR006016">
    <property type="entry name" value="UspA"/>
</dbReference>
<reference evidence="3 4" key="1">
    <citation type="submission" date="2019-11" db="EMBL/GenBank/DDBJ databases">
        <title>Pseudodesulfovibrio alkaliphilus, sp. nov., an alkaliphilic sulfate-reducing bacteria from mud volcano of Taman peninsula, Russia.</title>
        <authorList>
            <person name="Frolova A."/>
            <person name="Merkel A.Y."/>
            <person name="Slobodkin A.I."/>
        </authorList>
    </citation>
    <scope>NUCLEOTIDE SEQUENCE [LARGE SCALE GENOMIC DNA]</scope>
    <source>
        <strain evidence="3 4">F-1</strain>
    </source>
</reference>
<dbReference type="Gene3D" id="3.40.50.620">
    <property type="entry name" value="HUPs"/>
    <property type="match status" value="1"/>
</dbReference>
<dbReference type="SUPFAM" id="SSF52402">
    <property type="entry name" value="Adenine nucleotide alpha hydrolases-like"/>
    <property type="match status" value="1"/>
</dbReference>
<name>A0A7K1KND6_9BACT</name>
<dbReference type="CDD" id="cd00293">
    <property type="entry name" value="USP-like"/>
    <property type="match status" value="1"/>
</dbReference>
<dbReference type="PANTHER" id="PTHR46268:SF6">
    <property type="entry name" value="UNIVERSAL STRESS PROTEIN UP12"/>
    <property type="match status" value="1"/>
</dbReference>
<dbReference type="InterPro" id="IPR014729">
    <property type="entry name" value="Rossmann-like_a/b/a_fold"/>
</dbReference>
<dbReference type="AlphaFoldDB" id="A0A7K1KND6"/>
<protein>
    <submittedName>
        <fullName evidence="3">Universal stress protein</fullName>
    </submittedName>
</protein>
<dbReference type="Pfam" id="PF00582">
    <property type="entry name" value="Usp"/>
    <property type="match status" value="1"/>
</dbReference>
<dbReference type="Proteomes" id="UP000461162">
    <property type="component" value="Unassembled WGS sequence"/>
</dbReference>
<dbReference type="InterPro" id="IPR006015">
    <property type="entry name" value="Universal_stress_UspA"/>
</dbReference>
<evidence type="ECO:0000313" key="3">
    <source>
        <dbReference type="EMBL" id="MUM77598.1"/>
    </source>
</evidence>
<proteinExistence type="inferred from homology"/>
<comment type="similarity">
    <text evidence="1">Belongs to the universal stress protein A family.</text>
</comment>
<organism evidence="3 4">
    <name type="scientific">Pseudodesulfovibrio alkaliphilus</name>
    <dbReference type="NCBI Taxonomy" id="2661613"/>
    <lineage>
        <taxon>Bacteria</taxon>
        <taxon>Pseudomonadati</taxon>
        <taxon>Thermodesulfobacteriota</taxon>
        <taxon>Desulfovibrionia</taxon>
        <taxon>Desulfovibrionales</taxon>
        <taxon>Desulfovibrionaceae</taxon>
    </lineage>
</organism>
<dbReference type="RefSeq" id="WP_155933884.1">
    <property type="nucleotide sequence ID" value="NZ_WODC01000004.1"/>
</dbReference>
<gene>
    <name evidence="3" type="ORF">GKC30_08135</name>
</gene>
<accession>A0A7K1KND6</accession>
<evidence type="ECO:0000313" key="4">
    <source>
        <dbReference type="Proteomes" id="UP000461162"/>
    </source>
</evidence>
<evidence type="ECO:0000259" key="2">
    <source>
        <dbReference type="Pfam" id="PF00582"/>
    </source>
</evidence>
<feature type="domain" description="UspA" evidence="2">
    <location>
        <begin position="2"/>
        <end position="136"/>
    </location>
</feature>
<evidence type="ECO:0000256" key="1">
    <source>
        <dbReference type="ARBA" id="ARBA00008791"/>
    </source>
</evidence>
<dbReference type="PRINTS" id="PR01438">
    <property type="entry name" value="UNVRSLSTRESS"/>
</dbReference>
<comment type="caution">
    <text evidence="3">The sequence shown here is derived from an EMBL/GenBank/DDBJ whole genome shotgun (WGS) entry which is preliminary data.</text>
</comment>
<dbReference type="EMBL" id="WODC01000004">
    <property type="protein sequence ID" value="MUM77598.1"/>
    <property type="molecule type" value="Genomic_DNA"/>
</dbReference>
<keyword evidence="4" id="KW-1185">Reference proteome</keyword>
<dbReference type="PANTHER" id="PTHR46268">
    <property type="entry name" value="STRESS RESPONSE PROTEIN NHAX"/>
    <property type="match status" value="1"/>
</dbReference>